<dbReference type="GO" id="GO:0046872">
    <property type="term" value="F:metal ion binding"/>
    <property type="evidence" value="ECO:0007669"/>
    <property type="project" value="UniProtKB-KW"/>
</dbReference>
<feature type="transmembrane region" description="Helical" evidence="9">
    <location>
        <begin position="160"/>
        <end position="177"/>
    </location>
</feature>
<reference evidence="11 12" key="1">
    <citation type="journal article" date="2013" name="Curr. Biol.">
        <title>The Genome of the Foraminiferan Reticulomyxa filosa.</title>
        <authorList>
            <person name="Glockner G."/>
            <person name="Hulsmann N."/>
            <person name="Schleicher M."/>
            <person name="Noegel A.A."/>
            <person name="Eichinger L."/>
            <person name="Gallinger C."/>
            <person name="Pawlowski J."/>
            <person name="Sierra R."/>
            <person name="Euteneuer U."/>
            <person name="Pillet L."/>
            <person name="Moustafa A."/>
            <person name="Platzer M."/>
            <person name="Groth M."/>
            <person name="Szafranski K."/>
            <person name="Schliwa M."/>
        </authorList>
    </citation>
    <scope>NUCLEOTIDE SEQUENCE [LARGE SCALE GENOMIC DNA]</scope>
</reference>
<dbReference type="PRINTS" id="PR00114">
    <property type="entry name" value="STPHPHTASE"/>
</dbReference>
<keyword evidence="12" id="KW-1185">Reference proteome</keyword>
<dbReference type="InterPro" id="IPR000160">
    <property type="entry name" value="GGDEF_dom"/>
</dbReference>
<evidence type="ECO:0000259" key="10">
    <source>
        <dbReference type="PROSITE" id="PS50887"/>
    </source>
</evidence>
<comment type="cofactor">
    <cofactor evidence="1">
        <name>Mn(2+)</name>
        <dbReference type="ChEBI" id="CHEBI:29035"/>
    </cofactor>
</comment>
<dbReference type="InterPro" id="IPR029787">
    <property type="entry name" value="Nucleotide_cyclase"/>
</dbReference>
<evidence type="ECO:0000256" key="9">
    <source>
        <dbReference type="SAM" id="Phobius"/>
    </source>
</evidence>
<comment type="catalytic activity">
    <reaction evidence="6">
        <text>O-phospho-L-seryl-[protein] + H2O = L-seryl-[protein] + phosphate</text>
        <dbReference type="Rhea" id="RHEA:20629"/>
        <dbReference type="Rhea" id="RHEA-COMP:9863"/>
        <dbReference type="Rhea" id="RHEA-COMP:11604"/>
        <dbReference type="ChEBI" id="CHEBI:15377"/>
        <dbReference type="ChEBI" id="CHEBI:29999"/>
        <dbReference type="ChEBI" id="CHEBI:43474"/>
        <dbReference type="ChEBI" id="CHEBI:83421"/>
        <dbReference type="EC" id="3.1.3.16"/>
    </reaction>
</comment>
<dbReference type="Proteomes" id="UP000023152">
    <property type="component" value="Unassembled WGS sequence"/>
</dbReference>
<dbReference type="GO" id="GO:0005737">
    <property type="term" value="C:cytoplasm"/>
    <property type="evidence" value="ECO:0007669"/>
    <property type="project" value="TreeGrafter"/>
</dbReference>
<keyword evidence="3 8" id="KW-0378">Hydrolase</keyword>
<dbReference type="GO" id="GO:0005634">
    <property type="term" value="C:nucleus"/>
    <property type="evidence" value="ECO:0007669"/>
    <property type="project" value="TreeGrafter"/>
</dbReference>
<keyword evidence="9" id="KW-1133">Transmembrane helix</keyword>
<proteinExistence type="inferred from homology"/>
<gene>
    <name evidence="11" type="ORF">RFI_32960</name>
</gene>
<evidence type="ECO:0000256" key="6">
    <source>
        <dbReference type="ARBA" id="ARBA00047761"/>
    </source>
</evidence>
<keyword evidence="9" id="KW-0472">Membrane</keyword>
<dbReference type="PROSITE" id="PS50887">
    <property type="entry name" value="GGDEF"/>
    <property type="match status" value="1"/>
</dbReference>
<evidence type="ECO:0000313" key="11">
    <source>
        <dbReference type="EMBL" id="ETO04438.1"/>
    </source>
</evidence>
<dbReference type="SUPFAM" id="SSF56300">
    <property type="entry name" value="Metallo-dependent phosphatases"/>
    <property type="match status" value="1"/>
</dbReference>
<organism evidence="11 12">
    <name type="scientific">Reticulomyxa filosa</name>
    <dbReference type="NCBI Taxonomy" id="46433"/>
    <lineage>
        <taxon>Eukaryota</taxon>
        <taxon>Sar</taxon>
        <taxon>Rhizaria</taxon>
        <taxon>Retaria</taxon>
        <taxon>Foraminifera</taxon>
        <taxon>Monothalamids</taxon>
        <taxon>Reticulomyxidae</taxon>
        <taxon>Reticulomyxa</taxon>
    </lineage>
</organism>
<keyword evidence="5" id="KW-0464">Manganese</keyword>
<dbReference type="InterPro" id="IPR029052">
    <property type="entry name" value="Metallo-depent_PP-like"/>
</dbReference>
<dbReference type="EMBL" id="ASPP01029374">
    <property type="protein sequence ID" value="ETO04438.1"/>
    <property type="molecule type" value="Genomic_DNA"/>
</dbReference>
<keyword evidence="2" id="KW-0479">Metal-binding</keyword>
<dbReference type="EC" id="3.1.3.16" evidence="8"/>
<comment type="catalytic activity">
    <reaction evidence="7 8">
        <text>O-phospho-L-threonyl-[protein] + H2O = L-threonyl-[protein] + phosphate</text>
        <dbReference type="Rhea" id="RHEA:47004"/>
        <dbReference type="Rhea" id="RHEA-COMP:11060"/>
        <dbReference type="Rhea" id="RHEA-COMP:11605"/>
        <dbReference type="ChEBI" id="CHEBI:15377"/>
        <dbReference type="ChEBI" id="CHEBI:30013"/>
        <dbReference type="ChEBI" id="CHEBI:43474"/>
        <dbReference type="ChEBI" id="CHEBI:61977"/>
        <dbReference type="EC" id="3.1.3.16"/>
    </reaction>
</comment>
<protein>
    <recommendedName>
        <fullName evidence="8">Serine/threonine-protein phosphatase</fullName>
        <ecNumber evidence="8">3.1.3.16</ecNumber>
    </recommendedName>
</protein>
<comment type="caution">
    <text evidence="11">The sequence shown here is derived from an EMBL/GenBank/DDBJ whole genome shotgun (WGS) entry which is preliminary data.</text>
</comment>
<evidence type="ECO:0000256" key="4">
    <source>
        <dbReference type="ARBA" id="ARBA00022912"/>
    </source>
</evidence>
<dbReference type="InterPro" id="IPR043128">
    <property type="entry name" value="Rev_trsase/Diguanyl_cyclase"/>
</dbReference>
<name>X6LRF2_RETFI</name>
<dbReference type="AlphaFoldDB" id="X6LRF2"/>
<evidence type="ECO:0000256" key="8">
    <source>
        <dbReference type="RuleBase" id="RU004273"/>
    </source>
</evidence>
<feature type="domain" description="GGDEF" evidence="10">
    <location>
        <begin position="281"/>
        <end position="405"/>
    </location>
</feature>
<dbReference type="Gene3D" id="3.30.70.270">
    <property type="match status" value="1"/>
</dbReference>
<evidence type="ECO:0000256" key="1">
    <source>
        <dbReference type="ARBA" id="ARBA00001936"/>
    </source>
</evidence>
<evidence type="ECO:0000256" key="2">
    <source>
        <dbReference type="ARBA" id="ARBA00022723"/>
    </source>
</evidence>
<dbReference type="SMART" id="SM00156">
    <property type="entry name" value="PP2Ac"/>
    <property type="match status" value="1"/>
</dbReference>
<evidence type="ECO:0000256" key="3">
    <source>
        <dbReference type="ARBA" id="ARBA00022801"/>
    </source>
</evidence>
<sequence length="405" mass="46037">MTTPLYTYKKKKGGLCRPWQIVTGNYMLATLFQIELFYLLRGNHECANINRIYGFYDECKRRFSVHLWKMFTDCFNRLLVAAIIDGKIICMHGGLSPELKSMDYLRKIKRPTEVPDSGFLCDLLWSDPDKLYFIYHFLSSAIATLLSCYLCWLIPKKKKMCALLSLVGIISIFYLFFCKVHQYSTLNFPQTKQTGCKCVKLDYDYSNSVVETDARRQSLSSKTVFCELKKTSVKLLSIAFLSMQKKKKRLNKALMYGDHSVVKRAAVESKTAARNAENNDDGSKVLSVGLNPLDPYVLFWNNSKSGESVVKVVQDIILMSISKNVSVTHFGFGEFAILSPIEDEQELRKLTKRVSSNVSTEKLGPVTLCAGISLYEAPLSVSQWINRCRQACRLAKLNGRGRIAN</sequence>
<evidence type="ECO:0000256" key="7">
    <source>
        <dbReference type="ARBA" id="ARBA00048336"/>
    </source>
</evidence>
<dbReference type="InterPro" id="IPR004843">
    <property type="entry name" value="Calcineurin-like_PHP"/>
</dbReference>
<dbReference type="PANTHER" id="PTHR11668:SF300">
    <property type="entry name" value="SERINE_THREONINE-PROTEIN PHOSPHATASE"/>
    <property type="match status" value="1"/>
</dbReference>
<dbReference type="InterPro" id="IPR050341">
    <property type="entry name" value="PP1_catalytic_subunit"/>
</dbReference>
<keyword evidence="9" id="KW-0812">Transmembrane</keyword>
<accession>X6LRF2</accession>
<dbReference type="Gene3D" id="3.60.21.10">
    <property type="match status" value="1"/>
</dbReference>
<evidence type="ECO:0000256" key="5">
    <source>
        <dbReference type="ARBA" id="ARBA00023211"/>
    </source>
</evidence>
<feature type="transmembrane region" description="Helical" evidence="9">
    <location>
        <begin position="133"/>
        <end position="153"/>
    </location>
</feature>
<dbReference type="InterPro" id="IPR006186">
    <property type="entry name" value="Ser/Thr-sp_prot-phosphatase"/>
</dbReference>
<dbReference type="SUPFAM" id="SSF55073">
    <property type="entry name" value="Nucleotide cyclase"/>
    <property type="match status" value="1"/>
</dbReference>
<evidence type="ECO:0000313" key="12">
    <source>
        <dbReference type="Proteomes" id="UP000023152"/>
    </source>
</evidence>
<dbReference type="PANTHER" id="PTHR11668">
    <property type="entry name" value="SERINE/THREONINE PROTEIN PHOSPHATASE"/>
    <property type="match status" value="1"/>
</dbReference>
<dbReference type="PROSITE" id="PS00125">
    <property type="entry name" value="SER_THR_PHOSPHATASE"/>
    <property type="match status" value="1"/>
</dbReference>
<comment type="similarity">
    <text evidence="8">Belongs to the PPP phosphatase family.</text>
</comment>
<dbReference type="Pfam" id="PF00149">
    <property type="entry name" value="Metallophos"/>
    <property type="match status" value="1"/>
</dbReference>
<dbReference type="GO" id="GO:0004722">
    <property type="term" value="F:protein serine/threonine phosphatase activity"/>
    <property type="evidence" value="ECO:0007669"/>
    <property type="project" value="UniProtKB-EC"/>
</dbReference>
<keyword evidence="4" id="KW-0904">Protein phosphatase</keyword>